<keyword evidence="3" id="KW-0963">Cytoplasm</keyword>
<dbReference type="eggNOG" id="ENOG502QQY3">
    <property type="taxonomic scope" value="Eukaryota"/>
</dbReference>
<accession>R7S5R0</accession>
<comment type="subcellular location">
    <subcellularLocation>
        <location evidence="1">Cytoplasm</location>
    </subcellularLocation>
</comment>
<dbReference type="GO" id="GO:0006979">
    <property type="term" value="P:response to oxidative stress"/>
    <property type="evidence" value="ECO:0007669"/>
    <property type="project" value="InterPro"/>
</dbReference>
<dbReference type="InterPro" id="IPR051385">
    <property type="entry name" value="Ceramide-binding_SVF1"/>
</dbReference>
<dbReference type="OrthoDB" id="2590239at2759"/>
<protein>
    <submittedName>
        <fullName evidence="6">Survival factor 1</fullName>
    </submittedName>
</protein>
<dbReference type="PANTHER" id="PTHR47107:SF1">
    <property type="entry name" value="CERAMIDE-BINDING PROTEIN SVF1-RELATED"/>
    <property type="match status" value="1"/>
</dbReference>
<dbReference type="InterPro" id="IPR013931">
    <property type="entry name" value="Svf1-like_N"/>
</dbReference>
<dbReference type="RefSeq" id="XP_007387824.1">
    <property type="nucleotide sequence ID" value="XM_007387762.1"/>
</dbReference>
<feature type="domain" description="Svf1-like C-terminal" evidence="5">
    <location>
        <begin position="223"/>
        <end position="425"/>
    </location>
</feature>
<evidence type="ECO:0000259" key="5">
    <source>
        <dbReference type="Pfam" id="PF17187"/>
    </source>
</evidence>
<evidence type="ECO:0000259" key="4">
    <source>
        <dbReference type="Pfam" id="PF08622"/>
    </source>
</evidence>
<evidence type="ECO:0000256" key="3">
    <source>
        <dbReference type="ARBA" id="ARBA00022490"/>
    </source>
</evidence>
<dbReference type="PANTHER" id="PTHR47107">
    <property type="entry name" value="SVF1-LIKE PROTEIN YDR222W-RELATED"/>
    <property type="match status" value="1"/>
</dbReference>
<dbReference type="Pfam" id="PF08622">
    <property type="entry name" value="Svf1"/>
    <property type="match status" value="1"/>
</dbReference>
<organism evidence="6 7">
    <name type="scientific">Punctularia strigosozonata (strain HHB-11173)</name>
    <name type="common">White-rot fungus</name>
    <dbReference type="NCBI Taxonomy" id="741275"/>
    <lineage>
        <taxon>Eukaryota</taxon>
        <taxon>Fungi</taxon>
        <taxon>Dikarya</taxon>
        <taxon>Basidiomycota</taxon>
        <taxon>Agaricomycotina</taxon>
        <taxon>Agaricomycetes</taxon>
        <taxon>Corticiales</taxon>
        <taxon>Punctulariaceae</taxon>
        <taxon>Punctularia</taxon>
    </lineage>
</organism>
<dbReference type="SUPFAM" id="SSF159245">
    <property type="entry name" value="AttH-like"/>
    <property type="match status" value="1"/>
</dbReference>
<dbReference type="HOGENOM" id="CLU_030205_2_0_1"/>
<evidence type="ECO:0000313" key="6">
    <source>
        <dbReference type="EMBL" id="EIN04901.1"/>
    </source>
</evidence>
<dbReference type="Proteomes" id="UP000054196">
    <property type="component" value="Unassembled WGS sequence"/>
</dbReference>
<dbReference type="AlphaFoldDB" id="R7S5R0"/>
<sequence length="425" mass="45972">MFSYFSSSAPADPNAPNFHPVSERYDVQDLFGELEPKDLELQCQGSGFVTETQTFYHLLEDGTFLTFQLIHSSVGLWYPQIQFTCKTFNPRTKEKTWKSVNISHFVCPPPGLDKRSSKADQFSITHKPSPSGDNAEGYTITANLADDLQLSLDVTRPASTPGFKVGKGPKGGYSYFGYDPEKADGYVIHRFWPLTHAAGTLITKGQAIPVKGPGMFVHAIQGMRPNLVASRWNFAYFESAEQGGVTAVQMDFTTLDTHGRKGPGSGGVTVSVGGVVLGGKLASVTTETRWPDEPLPESTSVISRAIHLQPTKDAETGYDLPTEIEYKWAAPSIVADAPGEVNASLRIAVGGPSEASGLVEKVDVLGEIPYALKMAVNYVAGTKPYIYQWLNPATLVVKGPDSLIPGLSAGLEVQGRLYNEATFIS</sequence>
<gene>
    <name evidence="6" type="ORF">PUNSTDRAFT_122610</name>
</gene>
<keyword evidence="7" id="KW-1185">Reference proteome</keyword>
<feature type="domain" description="Svf1-like N-terminal" evidence="4">
    <location>
        <begin position="50"/>
        <end position="221"/>
    </location>
</feature>
<name>R7S5R0_PUNST</name>
<dbReference type="KEGG" id="psq:PUNSTDRAFT_122610"/>
<reference evidence="7" key="1">
    <citation type="journal article" date="2012" name="Science">
        <title>The Paleozoic origin of enzymatic lignin decomposition reconstructed from 31 fungal genomes.</title>
        <authorList>
            <person name="Floudas D."/>
            <person name="Binder M."/>
            <person name="Riley R."/>
            <person name="Barry K."/>
            <person name="Blanchette R.A."/>
            <person name="Henrissat B."/>
            <person name="Martinez A.T."/>
            <person name="Otillar R."/>
            <person name="Spatafora J.W."/>
            <person name="Yadav J.S."/>
            <person name="Aerts A."/>
            <person name="Benoit I."/>
            <person name="Boyd A."/>
            <person name="Carlson A."/>
            <person name="Copeland A."/>
            <person name="Coutinho P.M."/>
            <person name="de Vries R.P."/>
            <person name="Ferreira P."/>
            <person name="Findley K."/>
            <person name="Foster B."/>
            <person name="Gaskell J."/>
            <person name="Glotzer D."/>
            <person name="Gorecki P."/>
            <person name="Heitman J."/>
            <person name="Hesse C."/>
            <person name="Hori C."/>
            <person name="Igarashi K."/>
            <person name="Jurgens J.A."/>
            <person name="Kallen N."/>
            <person name="Kersten P."/>
            <person name="Kohler A."/>
            <person name="Kuees U."/>
            <person name="Kumar T.K.A."/>
            <person name="Kuo A."/>
            <person name="LaButti K."/>
            <person name="Larrondo L.F."/>
            <person name="Lindquist E."/>
            <person name="Ling A."/>
            <person name="Lombard V."/>
            <person name="Lucas S."/>
            <person name="Lundell T."/>
            <person name="Martin R."/>
            <person name="McLaughlin D.J."/>
            <person name="Morgenstern I."/>
            <person name="Morin E."/>
            <person name="Murat C."/>
            <person name="Nagy L.G."/>
            <person name="Nolan M."/>
            <person name="Ohm R.A."/>
            <person name="Patyshakuliyeva A."/>
            <person name="Rokas A."/>
            <person name="Ruiz-Duenas F.J."/>
            <person name="Sabat G."/>
            <person name="Salamov A."/>
            <person name="Samejima M."/>
            <person name="Schmutz J."/>
            <person name="Slot J.C."/>
            <person name="St John F."/>
            <person name="Stenlid J."/>
            <person name="Sun H."/>
            <person name="Sun S."/>
            <person name="Syed K."/>
            <person name="Tsang A."/>
            <person name="Wiebenga A."/>
            <person name="Young D."/>
            <person name="Pisabarro A."/>
            <person name="Eastwood D.C."/>
            <person name="Martin F."/>
            <person name="Cullen D."/>
            <person name="Grigoriev I.V."/>
            <person name="Hibbett D.S."/>
        </authorList>
    </citation>
    <scope>NUCLEOTIDE SEQUENCE [LARGE SCALE GENOMIC DNA]</scope>
    <source>
        <strain evidence="7">HHB-11173 SS5</strain>
    </source>
</reference>
<evidence type="ECO:0000256" key="1">
    <source>
        <dbReference type="ARBA" id="ARBA00004496"/>
    </source>
</evidence>
<proteinExistence type="inferred from homology"/>
<dbReference type="OMA" id="AFWPRCV"/>
<dbReference type="GO" id="GO:0005737">
    <property type="term" value="C:cytoplasm"/>
    <property type="evidence" value="ECO:0007669"/>
    <property type="project" value="UniProtKB-SubCell"/>
</dbReference>
<dbReference type="InterPro" id="IPR033394">
    <property type="entry name" value="Svf1-like_C"/>
</dbReference>
<dbReference type="Pfam" id="PF17187">
    <property type="entry name" value="Svf1_C"/>
    <property type="match status" value="1"/>
</dbReference>
<evidence type="ECO:0000256" key="2">
    <source>
        <dbReference type="ARBA" id="ARBA00009069"/>
    </source>
</evidence>
<comment type="similarity">
    <text evidence="2">Belongs to the SVF1 family.</text>
</comment>
<dbReference type="GeneID" id="18877557"/>
<evidence type="ECO:0000313" key="7">
    <source>
        <dbReference type="Proteomes" id="UP000054196"/>
    </source>
</evidence>
<dbReference type="EMBL" id="JH687552">
    <property type="protein sequence ID" value="EIN04901.1"/>
    <property type="molecule type" value="Genomic_DNA"/>
</dbReference>